<organism evidence="2 3">
    <name type="scientific">Botrytis deweyae</name>
    <dbReference type="NCBI Taxonomy" id="2478750"/>
    <lineage>
        <taxon>Eukaryota</taxon>
        <taxon>Fungi</taxon>
        <taxon>Dikarya</taxon>
        <taxon>Ascomycota</taxon>
        <taxon>Pezizomycotina</taxon>
        <taxon>Leotiomycetes</taxon>
        <taxon>Helotiales</taxon>
        <taxon>Sclerotiniaceae</taxon>
        <taxon>Botrytis</taxon>
    </lineage>
</organism>
<evidence type="ECO:0000313" key="3">
    <source>
        <dbReference type="Proteomes" id="UP000783213"/>
    </source>
</evidence>
<feature type="coiled-coil region" evidence="1">
    <location>
        <begin position="166"/>
        <end position="215"/>
    </location>
</feature>
<gene>
    <name evidence="2" type="ORF">EAE98_000674</name>
</gene>
<evidence type="ECO:0000256" key="1">
    <source>
        <dbReference type="SAM" id="Coils"/>
    </source>
</evidence>
<comment type="caution">
    <text evidence="2">The sequence shown here is derived from an EMBL/GenBank/DDBJ whole genome shotgun (WGS) entry which is preliminary data.</text>
</comment>
<evidence type="ECO:0000313" key="2">
    <source>
        <dbReference type="EMBL" id="KAF7940547.1"/>
    </source>
</evidence>
<reference evidence="2 3" key="1">
    <citation type="journal article" date="2020" name="Genome Biol. Evol.">
        <title>Comparative genomics of Sclerotiniaceae.</title>
        <authorList>
            <person name="Valero Jimenez C.A."/>
            <person name="Steentjes M."/>
            <person name="Scholten O.E."/>
            <person name="Van Kan J.A.L."/>
        </authorList>
    </citation>
    <scope>NUCLEOTIDE SEQUENCE [LARGE SCALE GENOMIC DNA]</scope>
    <source>
        <strain evidence="2 3">B1</strain>
    </source>
</reference>
<dbReference type="RefSeq" id="XP_038815969.1">
    <property type="nucleotide sequence ID" value="XM_038948292.1"/>
</dbReference>
<dbReference type="Proteomes" id="UP000783213">
    <property type="component" value="Unassembled WGS sequence"/>
</dbReference>
<protein>
    <submittedName>
        <fullName evidence="2">Uncharacterized protein</fullName>
    </submittedName>
</protein>
<sequence length="219" mass="25943">MADLEYISVLEDIKQFVLNDKLSYRGVCTEEEFDATVERCRAKQVEWKTPARDMQQCIEWDVWVYYFLDYNNVEAVVDVPGRFPIVGGGQRARKFETVERRIMLSNFEVLNVWKAKIEKMEMQEKKLRDDGKIEWERLMTAAHQKKKRGYLDFDYKLRKGVADQAHQFYRVKADGVREEIDELEIELERMRGYVKQRLDAIQEQLKAMIESAENILGGV</sequence>
<proteinExistence type="predicted"/>
<name>A0ABQ7J3C3_9HELO</name>
<dbReference type="GeneID" id="62227449"/>
<dbReference type="EMBL" id="RCSX01000001">
    <property type="protein sequence ID" value="KAF7940547.1"/>
    <property type="molecule type" value="Genomic_DNA"/>
</dbReference>
<keyword evidence="3" id="KW-1185">Reference proteome</keyword>
<keyword evidence="1" id="KW-0175">Coiled coil</keyword>
<accession>A0ABQ7J3C3</accession>